<feature type="region of interest" description="Disordered" evidence="1">
    <location>
        <begin position="66"/>
        <end position="107"/>
    </location>
</feature>
<reference evidence="2 3" key="1">
    <citation type="submission" date="2021-03" db="EMBL/GenBank/DDBJ databases">
        <authorList>
            <person name="King G.J."/>
            <person name="Bancroft I."/>
            <person name="Baten A."/>
            <person name="Bloomfield J."/>
            <person name="Borpatragohain P."/>
            <person name="He Z."/>
            <person name="Irish N."/>
            <person name="Irwin J."/>
            <person name="Liu K."/>
            <person name="Mauleon R.P."/>
            <person name="Moore J."/>
            <person name="Morris R."/>
            <person name="Ostergaard L."/>
            <person name="Wang B."/>
            <person name="Wells R."/>
        </authorList>
    </citation>
    <scope>NUCLEOTIDE SEQUENCE [LARGE SCALE GENOMIC DNA]</scope>
    <source>
        <strain evidence="2">R-o-18</strain>
        <tissue evidence="2">Leaf</tissue>
    </source>
</reference>
<feature type="compositionally biased region" description="Pro residues" evidence="1">
    <location>
        <begin position="341"/>
        <end position="354"/>
    </location>
</feature>
<evidence type="ECO:0000313" key="3">
    <source>
        <dbReference type="Proteomes" id="UP000823674"/>
    </source>
</evidence>
<gene>
    <name evidence="2" type="primary">A08g505450.1_BraROA</name>
    <name evidence="2" type="ORF">IGI04_030382</name>
</gene>
<organism evidence="2 3">
    <name type="scientific">Brassica rapa subsp. trilocularis</name>
    <dbReference type="NCBI Taxonomy" id="1813537"/>
    <lineage>
        <taxon>Eukaryota</taxon>
        <taxon>Viridiplantae</taxon>
        <taxon>Streptophyta</taxon>
        <taxon>Embryophyta</taxon>
        <taxon>Tracheophyta</taxon>
        <taxon>Spermatophyta</taxon>
        <taxon>Magnoliopsida</taxon>
        <taxon>eudicotyledons</taxon>
        <taxon>Gunneridae</taxon>
        <taxon>Pentapetalae</taxon>
        <taxon>rosids</taxon>
        <taxon>malvids</taxon>
        <taxon>Brassicales</taxon>
        <taxon>Brassicaceae</taxon>
        <taxon>Brassiceae</taxon>
        <taxon>Brassica</taxon>
    </lineage>
</organism>
<feature type="compositionally biased region" description="Polar residues" evidence="1">
    <location>
        <begin position="432"/>
        <end position="446"/>
    </location>
</feature>
<protein>
    <submittedName>
        <fullName evidence="2">Uncharacterized protein</fullName>
    </submittedName>
</protein>
<dbReference type="Proteomes" id="UP000823674">
    <property type="component" value="Chromosome A08"/>
</dbReference>
<keyword evidence="3" id="KW-1185">Reference proteome</keyword>
<evidence type="ECO:0000256" key="1">
    <source>
        <dbReference type="SAM" id="MobiDB-lite"/>
    </source>
</evidence>
<feature type="compositionally biased region" description="Polar residues" evidence="1">
    <location>
        <begin position="733"/>
        <end position="754"/>
    </location>
</feature>
<proteinExistence type="predicted"/>
<evidence type="ECO:0000313" key="2">
    <source>
        <dbReference type="EMBL" id="KAG5388841.1"/>
    </source>
</evidence>
<accession>A0ABQ7LSX7</accession>
<feature type="region of interest" description="Disordered" evidence="1">
    <location>
        <begin position="733"/>
        <end position="771"/>
    </location>
</feature>
<feature type="compositionally biased region" description="Polar residues" evidence="1">
    <location>
        <begin position="356"/>
        <end position="371"/>
    </location>
</feature>
<feature type="region of interest" description="Disordered" evidence="1">
    <location>
        <begin position="427"/>
        <end position="454"/>
    </location>
</feature>
<comment type="caution">
    <text evidence="2">The sequence shown here is derived from an EMBL/GenBank/DDBJ whole genome shotgun (WGS) entry which is preliminary data.</text>
</comment>
<dbReference type="EMBL" id="JADBGQ010000007">
    <property type="protein sequence ID" value="KAG5388841.1"/>
    <property type="molecule type" value="Genomic_DNA"/>
</dbReference>
<name>A0ABQ7LSX7_BRACM</name>
<sequence length="1459" mass="165674">MSSNISCMQQLGIYRYYNLHHLNSGPASNIISNQVTFIIYSLEKDLLFSDDPAHLERTIRRGQRSTLLDATTSSSIDTHNQPSTDTRPSSSIDPSRSTTIDTTPRTSIDNVSSKMVNIIILTQDENGNLYDQAGHLRNATGHKIDAQGTTQENKIEEMLDRVLLGQQQITGDFNGKIDSAYNNLNTKIETLGTQVRKLETQVIQTGETINRQEAFATEAGADKGKHHVNAIIDDDFWQVVRNEKLEEGDFEIEISMSLGGSQWCRPMSMNLHRSTDHDEIDERITPVIDRHPKHPRPPSSFYDKIDRSVELTIDRQSESDAPLTYRVQLPSIDNDYINALRPPPKPLAAPPESKPNPLNSSPEPVQENQETVGKRGKLTIRRWIGSLKESSKSQSKKLLMKLTSHTELDFIGACHCGAEYESEYETEYSESIDTPTFPSIDSNDSTVTDDRNNTSLGVKQPVDHFTPPNHYYPHFAFQPPSKRGHDNYFIGSWADSGFHENFAVDTVITSSNEEHTEEYDEDYWKEHAIEMSLQDERFETHKFTNTFPTSIAEVHSTLVDTHPRPAKQPLTSIDTHTGRSMDIRTAAKIQEQENIPSPTRFIDTYINRFAPPKPPQHTRADTQANKMNTLPSTSTGKSMKSNHLKNTSSAEITMPSIDASASTSINTTLNPNISISKLNDNANIDYGFLTPDEFGIFKDPDGNARTIDGRILQVSRKDIADILQVANGPDNLFSQQHLSRQPKGQSSIDGTTETSLDRVTPTSIDKDDPTSIDRRYKIGNRAFDMYRARKFTWERRDEYGVYKDECGHARGVAGEMIPVTKNDIRKLLERASLFEESHICLPEYATSFTLTRLAPELYTKDEINEMVFGICGAQERLGEELKTLQLEKEATTSTSIDAPRAPSIDVSLPTAQIPAKPQCSAQHKDEWEVSYINTRINDVYYPLNNNVDWLSTKIELLQQDLDTIRKKDQQLATSIDVCTFSSLDAKVSAMNERLSTYEDMHDRFISLANSASIDRLRGPWIDGNNPVELLSYTAAEVDKITSKIYTAIDNMEERLDKRCDDIYFPFDNKISGLDSQAEWLQKEVKAIQRQLAAQHQISASIDRTRAKSLDGKSPRSTDAHIIALIDTESTPAGEQLIHKTIKSMHKELTELSAYAYDNIGWHQVSIDNIQDRLQNISNEDLNIDRRRDVDIARHGQPHDDRCKIFPSIDIYSDSTIDAKKDQPINYTLALKRMKQPKLIFNTKPDITACLGLGIHGIGFFRQVWKSSKRDLEAAIFKARFRKELLDIGQKEVNRTWWQPPLSFDSWKPVQSCSRYLSEILASYDRYSQELKGHFTRADHVEVDERKNNRSMCISADDRYQEMPRQMKINIDRCTQVPSIDVETSDTRHFGFSRLKTEGQAKLRKCPDEVFQFQNLSLQVLERRSLGISYSRIGLARTRRSMSSTDYRSTLAKVYRSTSQ</sequence>
<feature type="region of interest" description="Disordered" evidence="1">
    <location>
        <begin position="336"/>
        <end position="377"/>
    </location>
</feature>